<feature type="transmembrane region" description="Helical" evidence="1">
    <location>
        <begin position="79"/>
        <end position="109"/>
    </location>
</feature>
<organism evidence="2 3">
    <name type="scientific">Candidatus Methanoperedens nitratireducens</name>
    <dbReference type="NCBI Taxonomy" id="1392998"/>
    <lineage>
        <taxon>Archaea</taxon>
        <taxon>Methanobacteriati</taxon>
        <taxon>Methanobacteriota</taxon>
        <taxon>Stenosarchaea group</taxon>
        <taxon>Methanomicrobia</taxon>
        <taxon>Methanosarcinales</taxon>
        <taxon>ANME-2 cluster</taxon>
        <taxon>Candidatus Methanoperedentaceae</taxon>
        <taxon>Candidatus Methanoperedens</taxon>
    </lineage>
</organism>
<feature type="transmembrane region" description="Helical" evidence="1">
    <location>
        <begin position="30"/>
        <end position="49"/>
    </location>
</feature>
<evidence type="ECO:0000313" key="2">
    <source>
        <dbReference type="EMBL" id="KPQ43016.1"/>
    </source>
</evidence>
<keyword evidence="1" id="KW-0472">Membrane</keyword>
<dbReference type="AlphaFoldDB" id="A0A0P8DYW0"/>
<evidence type="ECO:0000256" key="1">
    <source>
        <dbReference type="SAM" id="Phobius"/>
    </source>
</evidence>
<gene>
    <name evidence="2" type="ORF">MPEBLZ_02447</name>
</gene>
<comment type="caution">
    <text evidence="2">The sequence shown here is derived from an EMBL/GenBank/DDBJ whole genome shotgun (WGS) entry which is preliminary data.</text>
</comment>
<feature type="transmembrane region" description="Helical" evidence="1">
    <location>
        <begin position="129"/>
        <end position="155"/>
    </location>
</feature>
<feature type="transmembrane region" description="Helical" evidence="1">
    <location>
        <begin position="56"/>
        <end position="73"/>
    </location>
</feature>
<dbReference type="Proteomes" id="UP000050360">
    <property type="component" value="Unassembled WGS sequence"/>
</dbReference>
<dbReference type="PATRIC" id="fig|1719120.3.peg.2670"/>
<reference evidence="2 3" key="1">
    <citation type="submission" date="2015-09" db="EMBL/GenBank/DDBJ databases">
        <title>A metagenomics-based metabolic model of nitrate-dependent anaerobic oxidation of methane by Methanoperedens-like archaea.</title>
        <authorList>
            <person name="Arshad A."/>
            <person name="Speth D.R."/>
            <person name="De Graaf R.M."/>
            <person name="Op Den Camp H.J."/>
            <person name="Jetten M.S."/>
            <person name="Welte C.U."/>
        </authorList>
    </citation>
    <scope>NUCLEOTIDE SEQUENCE [LARGE SCALE GENOMIC DNA]</scope>
</reference>
<keyword evidence="1" id="KW-1133">Transmembrane helix</keyword>
<dbReference type="EMBL" id="LKCM01000187">
    <property type="protein sequence ID" value="KPQ43016.1"/>
    <property type="molecule type" value="Genomic_DNA"/>
</dbReference>
<proteinExistence type="predicted"/>
<sequence>MQSITLLILGCLVGSLIKLADDISDKNLRINRLFAIPFGIIYGSLMGYMMIADIDAALIFGGISLGCLVSGKINSNGHYFGLAAILAIVFFNGIKLSPLVFMIAAFAFFDEMGEIIKISSMHLVFKYRLFLKIGLFLLFILDLIGFNGVLLLFAFDFAYILTGRLDSRLVHEI</sequence>
<accession>A0A0P8DYW0</accession>
<name>A0A0P8DYW0_9EURY</name>
<evidence type="ECO:0000313" key="3">
    <source>
        <dbReference type="Proteomes" id="UP000050360"/>
    </source>
</evidence>
<keyword evidence="1" id="KW-0812">Transmembrane</keyword>
<protein>
    <submittedName>
        <fullName evidence="2">Uncharacterized protein</fullName>
    </submittedName>
</protein>